<sequence>MIHNSHIVIIGGGLAGLTSAIHLAKMQIPVTLIEKEIYPKHKVCGEYISNEVVPYLDFLGIKLKDLDIVTISQLQISTKNGKLIKSKLPLGGFGVSRYRLDHHLWITAKKLGVQLINDQVINVDFQKDNTFLVHTSNNGIFYTDYVIGAYGKRSTLDKNLHRDFSQRKSPWLAVKAHYVSKFDSDTVALHNFEGGYCGLSVVENKAVNACYLVNYESFKKYKDIVSFEKNILYENPYLKDFFENSEMLFRKHITISQINFDPKKPVEKGVFMIGDAAGLIHPLCGNGMAMAIQSAKVLCDLFVANHASIQYSRQEMELMYAKEWNKAFSKRLYAGRVLQKVLLHNGFQQIAQKVAKTIPAIVPEIIKQTHGKPLVCS</sequence>
<evidence type="ECO:0000259" key="1">
    <source>
        <dbReference type="Pfam" id="PF01494"/>
    </source>
</evidence>
<accession>A0ABN1IUC8</accession>
<dbReference type="InterPro" id="IPR050407">
    <property type="entry name" value="Geranylgeranyl_reductase"/>
</dbReference>
<reference evidence="2 3" key="1">
    <citation type="journal article" date="2019" name="Int. J. Syst. Evol. Microbiol.">
        <title>The Global Catalogue of Microorganisms (GCM) 10K type strain sequencing project: providing services to taxonomists for standard genome sequencing and annotation.</title>
        <authorList>
            <consortium name="The Broad Institute Genomics Platform"/>
            <consortium name="The Broad Institute Genome Sequencing Center for Infectious Disease"/>
            <person name="Wu L."/>
            <person name="Ma J."/>
        </authorList>
    </citation>
    <scope>NUCLEOTIDE SEQUENCE [LARGE SCALE GENOMIC DNA]</scope>
    <source>
        <strain evidence="2 3">JCM 15974</strain>
    </source>
</reference>
<name>A0ABN1IUC8_9FLAO</name>
<dbReference type="RefSeq" id="WP_343912450.1">
    <property type="nucleotide sequence ID" value="NZ_BAAAGE010000002.1"/>
</dbReference>
<dbReference type="Proteomes" id="UP001501758">
    <property type="component" value="Unassembled WGS sequence"/>
</dbReference>
<dbReference type="InterPro" id="IPR002938">
    <property type="entry name" value="FAD-bd"/>
</dbReference>
<feature type="domain" description="FAD-binding" evidence="1">
    <location>
        <begin position="6"/>
        <end position="300"/>
    </location>
</feature>
<comment type="caution">
    <text evidence="2">The sequence shown here is derived from an EMBL/GenBank/DDBJ whole genome shotgun (WGS) entry which is preliminary data.</text>
</comment>
<organism evidence="2 3">
    <name type="scientific">Aquimarina litoralis</name>
    <dbReference type="NCBI Taxonomy" id="584605"/>
    <lineage>
        <taxon>Bacteria</taxon>
        <taxon>Pseudomonadati</taxon>
        <taxon>Bacteroidota</taxon>
        <taxon>Flavobacteriia</taxon>
        <taxon>Flavobacteriales</taxon>
        <taxon>Flavobacteriaceae</taxon>
        <taxon>Aquimarina</taxon>
    </lineage>
</organism>
<dbReference type="Gene3D" id="3.50.50.60">
    <property type="entry name" value="FAD/NAD(P)-binding domain"/>
    <property type="match status" value="1"/>
</dbReference>
<protein>
    <submittedName>
        <fullName evidence="2">NAD(P)/FAD-dependent oxidoreductase</fullName>
    </submittedName>
</protein>
<dbReference type="PANTHER" id="PTHR42685">
    <property type="entry name" value="GERANYLGERANYL DIPHOSPHATE REDUCTASE"/>
    <property type="match status" value="1"/>
</dbReference>
<dbReference type="PRINTS" id="PR00420">
    <property type="entry name" value="RNGMNOXGNASE"/>
</dbReference>
<dbReference type="PANTHER" id="PTHR42685:SF22">
    <property type="entry name" value="CONDITIONED MEDIUM FACTOR RECEPTOR 1"/>
    <property type="match status" value="1"/>
</dbReference>
<proteinExistence type="predicted"/>
<dbReference type="SUPFAM" id="SSF51905">
    <property type="entry name" value="FAD/NAD(P)-binding domain"/>
    <property type="match status" value="1"/>
</dbReference>
<keyword evidence="3" id="KW-1185">Reference proteome</keyword>
<evidence type="ECO:0000313" key="3">
    <source>
        <dbReference type="Proteomes" id="UP001501758"/>
    </source>
</evidence>
<dbReference type="InterPro" id="IPR036188">
    <property type="entry name" value="FAD/NAD-bd_sf"/>
</dbReference>
<gene>
    <name evidence="2" type="ORF">GCM10009430_22950</name>
</gene>
<evidence type="ECO:0000313" key="2">
    <source>
        <dbReference type="EMBL" id="GAA0721545.1"/>
    </source>
</evidence>
<dbReference type="EMBL" id="BAAAGE010000002">
    <property type="protein sequence ID" value="GAA0721545.1"/>
    <property type="molecule type" value="Genomic_DNA"/>
</dbReference>
<dbReference type="Pfam" id="PF01494">
    <property type="entry name" value="FAD_binding_3"/>
    <property type="match status" value="1"/>
</dbReference>